<protein>
    <submittedName>
        <fullName evidence="2">Uncharacterized protein</fullName>
    </submittedName>
</protein>
<accession>A0ABV2WC12</accession>
<comment type="caution">
    <text evidence="2">The sequence shown here is derived from an EMBL/GenBank/DDBJ whole genome shotgun (WGS) entry which is preliminary data.</text>
</comment>
<proteinExistence type="predicted"/>
<keyword evidence="1" id="KW-1133">Transmembrane helix</keyword>
<feature type="transmembrane region" description="Helical" evidence="1">
    <location>
        <begin position="30"/>
        <end position="48"/>
    </location>
</feature>
<dbReference type="EMBL" id="JBEXZR010000029">
    <property type="protein sequence ID" value="MEU0710867.1"/>
    <property type="molecule type" value="Genomic_DNA"/>
</dbReference>
<keyword evidence="1" id="KW-0812">Transmembrane</keyword>
<evidence type="ECO:0000256" key="1">
    <source>
        <dbReference type="SAM" id="Phobius"/>
    </source>
</evidence>
<name>A0ABV2WC12_9ACTN</name>
<sequence length="60" mass="6140">MTAGLRVTVFVVIVMVVVVLLKSGQSVLDALGVITVAAGAAVPIIAWLEQSSVPVPARRA</sequence>
<keyword evidence="3" id="KW-1185">Reference proteome</keyword>
<reference evidence="2 3" key="1">
    <citation type="submission" date="2024-06" db="EMBL/GenBank/DDBJ databases">
        <title>The Natural Products Discovery Center: Release of the First 8490 Sequenced Strains for Exploring Actinobacteria Biosynthetic Diversity.</title>
        <authorList>
            <person name="Kalkreuter E."/>
            <person name="Kautsar S.A."/>
            <person name="Yang D."/>
            <person name="Bader C.D."/>
            <person name="Teijaro C.N."/>
            <person name="Fluegel L."/>
            <person name="Davis C.M."/>
            <person name="Simpson J.R."/>
            <person name="Lauterbach L."/>
            <person name="Steele A.D."/>
            <person name="Gui C."/>
            <person name="Meng S."/>
            <person name="Li G."/>
            <person name="Viehrig K."/>
            <person name="Ye F."/>
            <person name="Su P."/>
            <person name="Kiefer A.F."/>
            <person name="Nichols A."/>
            <person name="Cepeda A.J."/>
            <person name="Yan W."/>
            <person name="Fan B."/>
            <person name="Jiang Y."/>
            <person name="Adhikari A."/>
            <person name="Zheng C.-J."/>
            <person name="Schuster L."/>
            <person name="Cowan T.M."/>
            <person name="Smanski M.J."/>
            <person name="Chevrette M.G."/>
            <person name="De Carvalho L.P.S."/>
            <person name="Shen B."/>
        </authorList>
    </citation>
    <scope>NUCLEOTIDE SEQUENCE [LARGE SCALE GENOMIC DNA]</scope>
    <source>
        <strain evidence="2 3">NPDC006337</strain>
    </source>
</reference>
<dbReference type="Proteomes" id="UP001550378">
    <property type="component" value="Unassembled WGS sequence"/>
</dbReference>
<evidence type="ECO:0000313" key="2">
    <source>
        <dbReference type="EMBL" id="MEU0710867.1"/>
    </source>
</evidence>
<dbReference type="RefSeq" id="WP_359657468.1">
    <property type="nucleotide sequence ID" value="NZ_JBEXZO010000015.1"/>
</dbReference>
<keyword evidence="1" id="KW-0472">Membrane</keyword>
<organism evidence="2 3">
    <name type="scientific">Streptomyces lavendulocolor</name>
    <dbReference type="NCBI Taxonomy" id="67316"/>
    <lineage>
        <taxon>Bacteria</taxon>
        <taxon>Bacillati</taxon>
        <taxon>Actinomycetota</taxon>
        <taxon>Actinomycetes</taxon>
        <taxon>Kitasatosporales</taxon>
        <taxon>Streptomycetaceae</taxon>
        <taxon>Streptomyces</taxon>
    </lineage>
</organism>
<evidence type="ECO:0000313" key="3">
    <source>
        <dbReference type="Proteomes" id="UP001550378"/>
    </source>
</evidence>
<feature type="transmembrane region" description="Helical" evidence="1">
    <location>
        <begin position="7"/>
        <end position="24"/>
    </location>
</feature>
<gene>
    <name evidence="2" type="ORF">ABZ508_26230</name>
</gene>